<dbReference type="InterPro" id="IPR008991">
    <property type="entry name" value="Translation_prot_SH3-like_sf"/>
</dbReference>
<dbReference type="Pfam" id="PF00467">
    <property type="entry name" value="KOW"/>
    <property type="match status" value="1"/>
</dbReference>
<dbReference type="GO" id="GO:0003735">
    <property type="term" value="F:structural constituent of ribosome"/>
    <property type="evidence" value="ECO:0007669"/>
    <property type="project" value="InterPro"/>
</dbReference>
<evidence type="ECO:0000313" key="9">
    <source>
        <dbReference type="Proteomes" id="UP000176800"/>
    </source>
</evidence>
<evidence type="ECO:0000256" key="2">
    <source>
        <dbReference type="ARBA" id="ARBA00022980"/>
    </source>
</evidence>
<dbReference type="CDD" id="cd06089">
    <property type="entry name" value="KOW_RPL26"/>
    <property type="match status" value="1"/>
</dbReference>
<dbReference type="InterPro" id="IPR003256">
    <property type="entry name" value="Ribosomal_uL24"/>
</dbReference>
<dbReference type="SMART" id="SM00739">
    <property type="entry name" value="KOW"/>
    <property type="match status" value="1"/>
</dbReference>
<dbReference type="GO" id="GO:0019843">
    <property type="term" value="F:rRNA binding"/>
    <property type="evidence" value="ECO:0007669"/>
    <property type="project" value="UniProtKB-UniRule"/>
</dbReference>
<dbReference type="GO" id="GO:0006412">
    <property type="term" value="P:translation"/>
    <property type="evidence" value="ECO:0007669"/>
    <property type="project" value="UniProtKB-UniRule"/>
</dbReference>
<dbReference type="Gene3D" id="2.30.30.30">
    <property type="match status" value="1"/>
</dbReference>
<gene>
    <name evidence="5" type="primary">rplX</name>
    <name evidence="8" type="ORF">A3B14_03230</name>
</gene>
<comment type="function">
    <text evidence="5">One of two assembly initiator proteins, it binds directly to the 5'-end of the 23S rRNA, where it nucleates assembly of the 50S subunit.</text>
</comment>
<feature type="domain" description="KOW" evidence="7">
    <location>
        <begin position="2"/>
        <end position="29"/>
    </location>
</feature>
<reference evidence="8 9" key="1">
    <citation type="journal article" date="2016" name="Nat. Commun.">
        <title>Thousands of microbial genomes shed light on interconnected biogeochemical processes in an aquifer system.</title>
        <authorList>
            <person name="Anantharaman K."/>
            <person name="Brown C.T."/>
            <person name="Hug L.A."/>
            <person name="Sharon I."/>
            <person name="Castelle C.J."/>
            <person name="Probst A.J."/>
            <person name="Thomas B.C."/>
            <person name="Singh A."/>
            <person name="Wilkins M.J."/>
            <person name="Karaoz U."/>
            <person name="Brodie E.L."/>
            <person name="Williams K.H."/>
            <person name="Hubbard S.S."/>
            <person name="Banfield J.F."/>
        </authorList>
    </citation>
    <scope>NUCLEOTIDE SEQUENCE [LARGE SCALE GENOMIC DNA]</scope>
</reference>
<protein>
    <recommendedName>
        <fullName evidence="4 5">Large ribosomal subunit protein uL24</fullName>
    </recommendedName>
</protein>
<accession>A0A1G2U4J6</accession>
<dbReference type="InterPro" id="IPR005824">
    <property type="entry name" value="KOW"/>
</dbReference>
<keyword evidence="5" id="KW-0699">rRNA-binding</keyword>
<name>A0A1G2U4J6_9BACT</name>
<dbReference type="Pfam" id="PF17136">
    <property type="entry name" value="ribosomal_L24"/>
    <property type="match status" value="1"/>
</dbReference>
<comment type="subunit">
    <text evidence="5">Part of the 50S ribosomal subunit.</text>
</comment>
<keyword evidence="3 5" id="KW-0687">Ribonucleoprotein</keyword>
<evidence type="ECO:0000256" key="4">
    <source>
        <dbReference type="ARBA" id="ARBA00035206"/>
    </source>
</evidence>
<keyword evidence="2 5" id="KW-0689">Ribosomal protein</keyword>
<evidence type="ECO:0000313" key="8">
    <source>
        <dbReference type="EMBL" id="OHB04425.1"/>
    </source>
</evidence>
<proteinExistence type="inferred from homology"/>
<dbReference type="InterPro" id="IPR057264">
    <property type="entry name" value="Ribosomal_uL24_C"/>
</dbReference>
<dbReference type="GO" id="GO:0005840">
    <property type="term" value="C:ribosome"/>
    <property type="evidence" value="ECO:0007669"/>
    <property type="project" value="UniProtKB-KW"/>
</dbReference>
<dbReference type="SUPFAM" id="SSF50104">
    <property type="entry name" value="Translation proteins SH3-like domain"/>
    <property type="match status" value="1"/>
</dbReference>
<evidence type="ECO:0000256" key="3">
    <source>
        <dbReference type="ARBA" id="ARBA00023274"/>
    </source>
</evidence>
<dbReference type="GO" id="GO:1990904">
    <property type="term" value="C:ribonucleoprotein complex"/>
    <property type="evidence" value="ECO:0007669"/>
    <property type="project" value="UniProtKB-KW"/>
</dbReference>
<comment type="caution">
    <text evidence="8">The sequence shown here is derived from an EMBL/GenBank/DDBJ whole genome shotgun (WGS) entry which is preliminary data.</text>
</comment>
<dbReference type="InterPro" id="IPR005825">
    <property type="entry name" value="Ribosomal_uL24_CS"/>
</dbReference>
<dbReference type="HAMAP" id="MF_01326_B">
    <property type="entry name" value="Ribosomal_uL24_B"/>
    <property type="match status" value="1"/>
</dbReference>
<dbReference type="InterPro" id="IPR041988">
    <property type="entry name" value="Ribosomal_uL24_KOW"/>
</dbReference>
<dbReference type="NCBIfam" id="TIGR01079">
    <property type="entry name" value="rplX_bact"/>
    <property type="match status" value="1"/>
</dbReference>
<sequence>MKIKKDDNVIVLSGKDRGKTGKVVLSLPRQNKVIVSGLNTRKVHKRPKKSGQKGQIIDQSFPMHVSNVMIIDAKTNKGTRIGIEERDGKRVRISKRSKTVIE</sequence>
<evidence type="ECO:0000256" key="5">
    <source>
        <dbReference type="HAMAP-Rule" id="MF_01326"/>
    </source>
</evidence>
<organism evidence="8 9">
    <name type="scientific">Candidatus Zambryskibacteria bacterium RIFCSPLOWO2_01_FULL_45_21</name>
    <dbReference type="NCBI Taxonomy" id="1802761"/>
    <lineage>
        <taxon>Bacteria</taxon>
        <taxon>Candidatus Zambryskiibacteriota</taxon>
    </lineage>
</organism>
<evidence type="ECO:0000259" key="7">
    <source>
        <dbReference type="SMART" id="SM00739"/>
    </source>
</evidence>
<dbReference type="Proteomes" id="UP000176800">
    <property type="component" value="Unassembled WGS sequence"/>
</dbReference>
<dbReference type="EMBL" id="MHWE01000006">
    <property type="protein sequence ID" value="OHB04425.1"/>
    <property type="molecule type" value="Genomic_DNA"/>
</dbReference>
<evidence type="ECO:0000256" key="1">
    <source>
        <dbReference type="ARBA" id="ARBA00010618"/>
    </source>
</evidence>
<keyword evidence="5" id="KW-0694">RNA-binding</keyword>
<dbReference type="AlphaFoldDB" id="A0A1G2U4J6"/>
<comment type="function">
    <text evidence="5">One of the proteins that surrounds the polypeptide exit tunnel on the outside of the subunit.</text>
</comment>
<evidence type="ECO:0000256" key="6">
    <source>
        <dbReference type="RuleBase" id="RU003477"/>
    </source>
</evidence>
<dbReference type="PANTHER" id="PTHR12903">
    <property type="entry name" value="MITOCHONDRIAL RIBOSOMAL PROTEIN L24"/>
    <property type="match status" value="1"/>
</dbReference>
<comment type="similarity">
    <text evidence="1 5 6">Belongs to the universal ribosomal protein uL24 family.</text>
</comment>
<dbReference type="InterPro" id="IPR014722">
    <property type="entry name" value="Rib_uL2_dom2"/>
</dbReference>
<dbReference type="PROSITE" id="PS01108">
    <property type="entry name" value="RIBOSOMAL_L24"/>
    <property type="match status" value="1"/>
</dbReference>